<reference evidence="4 5" key="1">
    <citation type="submission" date="2018-11" db="EMBL/GenBank/DDBJ databases">
        <title>Novel Erysipelotrichaceae bacterium isolated from small intestine of a swine.</title>
        <authorList>
            <person name="Kim J.S."/>
            <person name="Choe H."/>
            <person name="Lee Y.R."/>
            <person name="Kim K.M."/>
            <person name="Park D.S."/>
        </authorList>
    </citation>
    <scope>NUCLEOTIDE SEQUENCE [LARGE SCALE GENOMIC DNA]</scope>
    <source>
        <strain evidence="4 5">SG0102</strain>
    </source>
</reference>
<evidence type="ECO:0000256" key="1">
    <source>
        <dbReference type="ARBA" id="ARBA00023125"/>
    </source>
</evidence>
<dbReference type="InterPro" id="IPR023772">
    <property type="entry name" value="DNA-bd_HTH_TetR-type_CS"/>
</dbReference>
<evidence type="ECO:0000313" key="5">
    <source>
        <dbReference type="Proteomes" id="UP000268059"/>
    </source>
</evidence>
<keyword evidence="5" id="KW-1185">Reference proteome</keyword>
<dbReference type="SUPFAM" id="SSF46689">
    <property type="entry name" value="Homeodomain-like"/>
    <property type="match status" value="1"/>
</dbReference>
<gene>
    <name evidence="4" type="ORF">SG0102_07790</name>
</gene>
<dbReference type="Proteomes" id="UP000268059">
    <property type="component" value="Chromosome"/>
</dbReference>
<dbReference type="Gene3D" id="1.10.357.10">
    <property type="entry name" value="Tetracycline Repressor, domain 2"/>
    <property type="match status" value="1"/>
</dbReference>
<feature type="domain" description="HTH tetR-type" evidence="3">
    <location>
        <begin position="16"/>
        <end position="76"/>
    </location>
</feature>
<feature type="DNA-binding region" description="H-T-H motif" evidence="2">
    <location>
        <begin position="39"/>
        <end position="58"/>
    </location>
</feature>
<organism evidence="4 5">
    <name type="scientific">Intestinibaculum porci</name>
    <dbReference type="NCBI Taxonomy" id="2487118"/>
    <lineage>
        <taxon>Bacteria</taxon>
        <taxon>Bacillati</taxon>
        <taxon>Bacillota</taxon>
        <taxon>Erysipelotrichia</taxon>
        <taxon>Erysipelotrichales</taxon>
        <taxon>Erysipelotrichaceae</taxon>
        <taxon>Intestinibaculum</taxon>
    </lineage>
</organism>
<dbReference type="FunCoup" id="A0A3G9JBV6">
    <property type="interactions" value="2"/>
</dbReference>
<dbReference type="InterPro" id="IPR050624">
    <property type="entry name" value="HTH-type_Tx_Regulator"/>
</dbReference>
<dbReference type="AlphaFoldDB" id="A0A3G9JBV6"/>
<dbReference type="PRINTS" id="PR00455">
    <property type="entry name" value="HTHTETR"/>
</dbReference>
<dbReference type="Pfam" id="PF00440">
    <property type="entry name" value="TetR_N"/>
    <property type="match status" value="1"/>
</dbReference>
<dbReference type="PANTHER" id="PTHR43479:SF11">
    <property type="entry name" value="ACREF_ENVCD OPERON REPRESSOR-RELATED"/>
    <property type="match status" value="1"/>
</dbReference>
<dbReference type="PROSITE" id="PS50977">
    <property type="entry name" value="HTH_TETR_2"/>
    <property type="match status" value="1"/>
</dbReference>
<proteinExistence type="predicted"/>
<dbReference type="PROSITE" id="PS01081">
    <property type="entry name" value="HTH_TETR_1"/>
    <property type="match status" value="1"/>
</dbReference>
<evidence type="ECO:0000259" key="3">
    <source>
        <dbReference type="PROSITE" id="PS50977"/>
    </source>
</evidence>
<dbReference type="EMBL" id="AP019309">
    <property type="protein sequence ID" value="BBH25845.1"/>
    <property type="molecule type" value="Genomic_DNA"/>
</dbReference>
<protein>
    <submittedName>
        <fullName evidence="4">TetR family transcriptional regulator</fullName>
    </submittedName>
</protein>
<dbReference type="RefSeq" id="WP_157982967.1">
    <property type="nucleotide sequence ID" value="NZ_AP019309.1"/>
</dbReference>
<keyword evidence="1 2" id="KW-0238">DNA-binding</keyword>
<dbReference type="InParanoid" id="A0A3G9JBV6"/>
<accession>A0A3G9JBV6</accession>
<evidence type="ECO:0000313" key="4">
    <source>
        <dbReference type="EMBL" id="BBH25845.1"/>
    </source>
</evidence>
<dbReference type="InterPro" id="IPR009057">
    <property type="entry name" value="Homeodomain-like_sf"/>
</dbReference>
<sequence>METLKEIKSKIEMNKADKKHRLLDNAFQLFGTKGFAKTSISDIVNKAGVAKGTFYLYFKNKEDIRDQLVNEKSLELFSNAITDLEKKVLPRFEDRLIFVINHMIEDLNAHPEILTFIDKDLSLGFYSSELSKFFSDEPTGLYALFKEGVESEHLPIENIEITFFTILDLVGSTCYRCMVQKFPTDIETYKPFLFKSIRAILHIG</sequence>
<evidence type="ECO:0000256" key="2">
    <source>
        <dbReference type="PROSITE-ProRule" id="PRU00335"/>
    </source>
</evidence>
<dbReference type="KEGG" id="ebm:SG0102_07790"/>
<dbReference type="OrthoDB" id="9812484at2"/>
<dbReference type="InterPro" id="IPR001647">
    <property type="entry name" value="HTH_TetR"/>
</dbReference>
<name>A0A3G9JBV6_9FIRM</name>
<dbReference type="GO" id="GO:0003677">
    <property type="term" value="F:DNA binding"/>
    <property type="evidence" value="ECO:0007669"/>
    <property type="project" value="UniProtKB-UniRule"/>
</dbReference>
<dbReference type="PANTHER" id="PTHR43479">
    <property type="entry name" value="ACREF/ENVCD OPERON REPRESSOR-RELATED"/>
    <property type="match status" value="1"/>
</dbReference>